<proteinExistence type="predicted"/>
<evidence type="ECO:0000313" key="2">
    <source>
        <dbReference type="EMBL" id="ETR73215.1"/>
    </source>
</evidence>
<name>A0A1V1PEW3_9BACT</name>
<dbReference type="EMBL" id="ATBP01000079">
    <property type="protein sequence ID" value="ETR73215.1"/>
    <property type="molecule type" value="Genomic_DNA"/>
</dbReference>
<keyword evidence="1" id="KW-1133">Transmembrane helix</keyword>
<gene>
    <name evidence="2" type="ORF">OMM_07084</name>
</gene>
<dbReference type="AlphaFoldDB" id="A0A1V1PEW3"/>
<feature type="transmembrane region" description="Helical" evidence="1">
    <location>
        <begin position="37"/>
        <end position="53"/>
    </location>
</feature>
<sequence>MALLIVMAIYHLLNIQWSVLALITMILTFHEPSAPHMSWLHLLAVIALLTVAPEGRIRSLMRLWFVCAVVLISILVLPFMKYQIQSGLFPQLEQKIIP</sequence>
<evidence type="ECO:0000256" key="1">
    <source>
        <dbReference type="SAM" id="Phobius"/>
    </source>
</evidence>
<reference evidence="3" key="1">
    <citation type="submission" date="2012-11" db="EMBL/GenBank/DDBJ databases">
        <authorList>
            <person name="Lucero-Rivera Y.E."/>
            <person name="Tovar-Ramirez D."/>
        </authorList>
    </citation>
    <scope>NUCLEOTIDE SEQUENCE [LARGE SCALE GENOMIC DNA]</scope>
    <source>
        <strain evidence="3">Araruama</strain>
    </source>
</reference>
<accession>A0A1V1PEW3</accession>
<dbReference type="Proteomes" id="UP000189670">
    <property type="component" value="Unassembled WGS sequence"/>
</dbReference>
<organism evidence="2 3">
    <name type="scientific">Candidatus Magnetoglobus multicellularis str. Araruama</name>
    <dbReference type="NCBI Taxonomy" id="890399"/>
    <lineage>
        <taxon>Bacteria</taxon>
        <taxon>Pseudomonadati</taxon>
        <taxon>Thermodesulfobacteriota</taxon>
        <taxon>Desulfobacteria</taxon>
        <taxon>Desulfobacterales</taxon>
        <taxon>Desulfobacteraceae</taxon>
        <taxon>Candidatus Magnetoglobus</taxon>
    </lineage>
</organism>
<evidence type="ECO:0000313" key="3">
    <source>
        <dbReference type="Proteomes" id="UP000189670"/>
    </source>
</evidence>
<protein>
    <submittedName>
        <fullName evidence="2">Uncharacterized protein</fullName>
    </submittedName>
</protein>
<comment type="caution">
    <text evidence="2">The sequence shown here is derived from an EMBL/GenBank/DDBJ whole genome shotgun (WGS) entry which is preliminary data.</text>
</comment>
<keyword evidence="1" id="KW-0472">Membrane</keyword>
<keyword evidence="1" id="KW-0812">Transmembrane</keyword>
<feature type="transmembrane region" description="Helical" evidence="1">
    <location>
        <begin position="60"/>
        <end position="80"/>
    </location>
</feature>